<keyword evidence="2" id="KW-0805">Transcription regulation</keyword>
<keyword evidence="3 6" id="KW-0238">DNA-binding</keyword>
<keyword evidence="7" id="KW-1185">Reference proteome</keyword>
<dbReference type="CDD" id="cd01392">
    <property type="entry name" value="HTH_LacI"/>
    <property type="match status" value="1"/>
</dbReference>
<evidence type="ECO:0000256" key="1">
    <source>
        <dbReference type="ARBA" id="ARBA00022491"/>
    </source>
</evidence>
<proteinExistence type="predicted"/>
<evidence type="ECO:0000313" key="6">
    <source>
        <dbReference type="EMBL" id="WPJ95373.1"/>
    </source>
</evidence>
<keyword evidence="4" id="KW-0804">Transcription</keyword>
<feature type="domain" description="HTH lacI-type" evidence="5">
    <location>
        <begin position="1"/>
        <end position="53"/>
    </location>
</feature>
<name>A0ABZ0RIS0_9BACT</name>
<dbReference type="SUPFAM" id="SSF53822">
    <property type="entry name" value="Periplasmic binding protein-like I"/>
    <property type="match status" value="1"/>
</dbReference>
<accession>A0ABZ0RIS0</accession>
<dbReference type="PROSITE" id="PS50932">
    <property type="entry name" value="HTH_LACI_2"/>
    <property type="match status" value="1"/>
</dbReference>
<dbReference type="Gene3D" id="3.40.50.2300">
    <property type="match status" value="2"/>
</dbReference>
<gene>
    <name evidence="6" type="ORF">SH580_18285</name>
</gene>
<dbReference type="Proteomes" id="UP001324993">
    <property type="component" value="Chromosome"/>
</dbReference>
<dbReference type="Pfam" id="PF00356">
    <property type="entry name" value="LacI"/>
    <property type="match status" value="1"/>
</dbReference>
<reference evidence="6 7" key="1">
    <citation type="submission" date="2023-11" db="EMBL/GenBank/DDBJ databases">
        <title>Coraliomargarita sp. nov., isolated from marine algae.</title>
        <authorList>
            <person name="Lee J.K."/>
            <person name="Baek J.H."/>
            <person name="Kim J.M."/>
            <person name="Choi D.G."/>
            <person name="Jeon C.O."/>
        </authorList>
    </citation>
    <scope>NUCLEOTIDE SEQUENCE [LARGE SCALE GENOMIC DNA]</scope>
    <source>
        <strain evidence="6 7">J2-16</strain>
    </source>
</reference>
<dbReference type="InterPro" id="IPR000843">
    <property type="entry name" value="HTH_LacI"/>
</dbReference>
<evidence type="ECO:0000259" key="5">
    <source>
        <dbReference type="PROSITE" id="PS50932"/>
    </source>
</evidence>
<dbReference type="PANTHER" id="PTHR30146:SF148">
    <property type="entry name" value="HTH-TYPE TRANSCRIPTIONAL REPRESSOR PURR-RELATED"/>
    <property type="match status" value="1"/>
</dbReference>
<organism evidence="6 7">
    <name type="scientific">Coraliomargarita algicola</name>
    <dbReference type="NCBI Taxonomy" id="3092156"/>
    <lineage>
        <taxon>Bacteria</taxon>
        <taxon>Pseudomonadati</taxon>
        <taxon>Verrucomicrobiota</taxon>
        <taxon>Opitutia</taxon>
        <taxon>Puniceicoccales</taxon>
        <taxon>Coraliomargaritaceae</taxon>
        <taxon>Coraliomargarita</taxon>
    </lineage>
</organism>
<dbReference type="InterPro" id="IPR028082">
    <property type="entry name" value="Peripla_BP_I"/>
</dbReference>
<evidence type="ECO:0000256" key="3">
    <source>
        <dbReference type="ARBA" id="ARBA00023125"/>
    </source>
</evidence>
<dbReference type="SUPFAM" id="SSF47413">
    <property type="entry name" value="lambda repressor-like DNA-binding domains"/>
    <property type="match status" value="1"/>
</dbReference>
<protein>
    <submittedName>
        <fullName evidence="6">LacI family DNA-binding transcriptional regulator</fullName>
    </submittedName>
</protein>
<keyword evidence="1" id="KW-0678">Repressor</keyword>
<sequence>MREIAERIGVSRMTVSKALRGSAGVSEKTRHRIEELAQEMGYVPDPNVSIAMAAVAKTKFTTGERLAFLTTHETEHGWKRFSHIQSCFEGAQQRAAKFGFELEPFWALQPRVDLAKMLYARGINGILIAPTGANLLSNGRRSIDMDWSQFSVVALDELLDDPKVTLVRHSHLAAMFELLYHLEQLGYERIGLSLSRITETRNRHRWTSAYVLWSKFRSGAGEIPIFMHDQSDPEAFEQWVQQHEVDVVIGLPTDFSMLQQAGFQCPEEIGFALLDCQQVAGVDMELSGIDQKAEFLGVTAVDTLIGVMHTRTTGVPESPGHLVCQGHWVEGQSTRKVGAPRGDRSLYEMPLKL</sequence>
<evidence type="ECO:0000313" key="7">
    <source>
        <dbReference type="Proteomes" id="UP001324993"/>
    </source>
</evidence>
<dbReference type="SMART" id="SM00354">
    <property type="entry name" value="HTH_LACI"/>
    <property type="match status" value="1"/>
</dbReference>
<dbReference type="EMBL" id="CP138858">
    <property type="protein sequence ID" value="WPJ95373.1"/>
    <property type="molecule type" value="Genomic_DNA"/>
</dbReference>
<dbReference type="GO" id="GO:0003677">
    <property type="term" value="F:DNA binding"/>
    <property type="evidence" value="ECO:0007669"/>
    <property type="project" value="UniProtKB-KW"/>
</dbReference>
<evidence type="ECO:0000256" key="4">
    <source>
        <dbReference type="ARBA" id="ARBA00023163"/>
    </source>
</evidence>
<dbReference type="RefSeq" id="WP_319832262.1">
    <property type="nucleotide sequence ID" value="NZ_CP138858.1"/>
</dbReference>
<dbReference type="InterPro" id="IPR010982">
    <property type="entry name" value="Lambda_DNA-bd_dom_sf"/>
</dbReference>
<dbReference type="PANTHER" id="PTHR30146">
    <property type="entry name" value="LACI-RELATED TRANSCRIPTIONAL REPRESSOR"/>
    <property type="match status" value="1"/>
</dbReference>
<evidence type="ECO:0000256" key="2">
    <source>
        <dbReference type="ARBA" id="ARBA00023015"/>
    </source>
</evidence>
<dbReference type="Gene3D" id="1.10.260.40">
    <property type="entry name" value="lambda repressor-like DNA-binding domains"/>
    <property type="match status" value="1"/>
</dbReference>